<comment type="caution">
    <text evidence="3">The sequence shown here is derived from an EMBL/GenBank/DDBJ whole genome shotgun (WGS) entry which is preliminary data.</text>
</comment>
<name>A0AAP0X2K1_LIQFO</name>
<dbReference type="Pfam" id="PF23622">
    <property type="entry name" value="LRR_At1g61320_AtMIF1"/>
    <property type="match status" value="1"/>
</dbReference>
<reference evidence="3 4" key="1">
    <citation type="journal article" date="2024" name="Plant J.">
        <title>Genome sequences and population genomics reveal climatic adaptation and genomic divergence between two closely related sweetgum species.</title>
        <authorList>
            <person name="Xu W.Q."/>
            <person name="Ren C.Q."/>
            <person name="Zhang X.Y."/>
            <person name="Comes H.P."/>
            <person name="Liu X.H."/>
            <person name="Li Y.G."/>
            <person name="Kettle C.J."/>
            <person name="Jalonen R."/>
            <person name="Gaisberger H."/>
            <person name="Ma Y.Z."/>
            <person name="Qiu Y.X."/>
        </authorList>
    </citation>
    <scope>NUCLEOTIDE SEQUENCE [LARGE SCALE GENOMIC DNA]</scope>
    <source>
        <strain evidence="3">Hangzhou</strain>
    </source>
</reference>
<dbReference type="InterPro" id="IPR032675">
    <property type="entry name" value="LRR_dom_sf"/>
</dbReference>
<organism evidence="3 4">
    <name type="scientific">Liquidambar formosana</name>
    <name type="common">Formosan gum</name>
    <dbReference type="NCBI Taxonomy" id="63359"/>
    <lineage>
        <taxon>Eukaryota</taxon>
        <taxon>Viridiplantae</taxon>
        <taxon>Streptophyta</taxon>
        <taxon>Embryophyta</taxon>
        <taxon>Tracheophyta</taxon>
        <taxon>Spermatophyta</taxon>
        <taxon>Magnoliopsida</taxon>
        <taxon>eudicotyledons</taxon>
        <taxon>Gunneridae</taxon>
        <taxon>Pentapetalae</taxon>
        <taxon>Saxifragales</taxon>
        <taxon>Altingiaceae</taxon>
        <taxon>Liquidambar</taxon>
    </lineage>
</organism>
<evidence type="ECO:0000313" key="4">
    <source>
        <dbReference type="Proteomes" id="UP001415857"/>
    </source>
</evidence>
<dbReference type="CDD" id="cd22160">
    <property type="entry name" value="F-box_AtFBL13-like"/>
    <property type="match status" value="1"/>
</dbReference>
<dbReference type="InterPro" id="IPR055357">
    <property type="entry name" value="LRR_At1g61320_AtMIF1"/>
</dbReference>
<evidence type="ECO:0000313" key="3">
    <source>
        <dbReference type="EMBL" id="KAK9290679.1"/>
    </source>
</evidence>
<dbReference type="Pfam" id="PF00646">
    <property type="entry name" value="F-box"/>
    <property type="match status" value="1"/>
</dbReference>
<evidence type="ECO:0000259" key="2">
    <source>
        <dbReference type="Pfam" id="PF23622"/>
    </source>
</evidence>
<evidence type="ECO:0008006" key="5">
    <source>
        <dbReference type="Google" id="ProtNLM"/>
    </source>
</evidence>
<gene>
    <name evidence="3" type="ORF">L1049_008853</name>
</gene>
<dbReference type="Proteomes" id="UP001415857">
    <property type="component" value="Unassembled WGS sequence"/>
</dbReference>
<feature type="domain" description="F-box" evidence="1">
    <location>
        <begin position="9"/>
        <end position="43"/>
    </location>
</feature>
<sequence length="475" mass="54230">MEEGKLDLISSLPYEILRKIVSFLPLKQAVRTSVLSTAWRRHWAPFCVNLELNSGQITSHEASEEVTKVMGTFLRSYENSEQLKFSLCFPDESENGYSKKKDELIVLATKGVQKELHLGFSEGQGVTSDFQLNLKPICPNFRNHHPTQTVGFSSLKTLHLQSVTHLAKNLVSTFFSNFHLLESLNLEKCPELQGVNVEANDCLQRLVVADCPNMVSITVSAPNLKSFWYQGVLPQIRLNCVPNLVNVRLNLRDGLGQSEFDCEEILSLLASLKDVEILTISGWLLEWLCSAGVIFRRLEFQFNKLKELRWIDSIIDKHKRDSLACFLNISPFLEQLSVDIDKTHNSIAPPFFHHYWHEPHLWMDYATMKSNVSQLLHLKVIKLAAYSNEEDQLSLMDLLLEKAVMLQSMTVTSLENRSWRVGKIPCSQLKQTSQSHPKQVAISPPNKEYIFGSQKKINADCTLHMAFVCKFDYPF</sequence>
<dbReference type="InterPro" id="IPR001810">
    <property type="entry name" value="F-box_dom"/>
</dbReference>
<keyword evidence="4" id="KW-1185">Reference proteome</keyword>
<dbReference type="SUPFAM" id="SSF81383">
    <property type="entry name" value="F-box domain"/>
    <property type="match status" value="1"/>
</dbReference>
<dbReference type="Gene3D" id="1.20.1280.50">
    <property type="match status" value="1"/>
</dbReference>
<dbReference type="InterPro" id="IPR053772">
    <property type="entry name" value="At1g61320/At1g61330-like"/>
</dbReference>
<dbReference type="PANTHER" id="PTHR34145:SF53">
    <property type="entry name" value="LEUCINE-RICH REPEAT DOMAIN SUPERFAMILY"/>
    <property type="match status" value="1"/>
</dbReference>
<protein>
    <recommendedName>
        <fullName evidence="5">F-box domain-containing protein</fullName>
    </recommendedName>
</protein>
<dbReference type="SUPFAM" id="SSF52047">
    <property type="entry name" value="RNI-like"/>
    <property type="match status" value="1"/>
</dbReference>
<accession>A0AAP0X2K1</accession>
<dbReference type="PANTHER" id="PTHR34145">
    <property type="entry name" value="OS02G0105600 PROTEIN"/>
    <property type="match status" value="1"/>
</dbReference>
<proteinExistence type="predicted"/>
<dbReference type="InterPro" id="IPR053781">
    <property type="entry name" value="F-box_AtFBL13-like"/>
</dbReference>
<dbReference type="InterPro" id="IPR036047">
    <property type="entry name" value="F-box-like_dom_sf"/>
</dbReference>
<dbReference type="Gene3D" id="3.80.10.10">
    <property type="entry name" value="Ribonuclease Inhibitor"/>
    <property type="match status" value="1"/>
</dbReference>
<evidence type="ECO:0000259" key="1">
    <source>
        <dbReference type="Pfam" id="PF00646"/>
    </source>
</evidence>
<dbReference type="AlphaFoldDB" id="A0AAP0X2K1"/>
<dbReference type="EMBL" id="JBBPBK010000002">
    <property type="protein sequence ID" value="KAK9290679.1"/>
    <property type="molecule type" value="Genomic_DNA"/>
</dbReference>
<feature type="domain" description="At1g61320/AtMIF1 LRR" evidence="2">
    <location>
        <begin position="144"/>
        <end position="418"/>
    </location>
</feature>